<dbReference type="Pfam" id="PF25447">
    <property type="entry name" value="RING_ZNF598"/>
    <property type="match status" value="1"/>
</dbReference>
<keyword evidence="16" id="KW-1185">Reference proteome</keyword>
<evidence type="ECO:0000256" key="8">
    <source>
        <dbReference type="ARBA" id="ARBA00022723"/>
    </source>
</evidence>
<dbReference type="InterPro" id="IPR057634">
    <property type="entry name" value="PAH_ZNF598/HEL2"/>
</dbReference>
<dbReference type="GO" id="GO:0016567">
    <property type="term" value="P:protein ubiquitination"/>
    <property type="evidence" value="ECO:0007669"/>
    <property type="project" value="TreeGrafter"/>
</dbReference>
<dbReference type="Proteomes" id="UP000298416">
    <property type="component" value="Unassembled WGS sequence"/>
</dbReference>
<keyword evidence="9 12" id="KW-0863">Zinc-finger</keyword>
<comment type="pathway">
    <text evidence="3">Protein modification; protein ubiquitination.</text>
</comment>
<evidence type="ECO:0000256" key="9">
    <source>
        <dbReference type="ARBA" id="ARBA00022771"/>
    </source>
</evidence>
<evidence type="ECO:0000256" key="1">
    <source>
        <dbReference type="ARBA" id="ARBA00000900"/>
    </source>
</evidence>
<accession>A0A8X9ABD4</accession>
<dbReference type="AlphaFoldDB" id="A0A8X9ABD4"/>
<name>A0A8X9ABD4_SALSN</name>
<dbReference type="InterPro" id="IPR056437">
    <property type="entry name" value="Znf-C2H2_ZNF598/HEL2"/>
</dbReference>
<evidence type="ECO:0000256" key="2">
    <source>
        <dbReference type="ARBA" id="ARBA00004496"/>
    </source>
</evidence>
<feature type="compositionally biased region" description="Polar residues" evidence="13">
    <location>
        <begin position="378"/>
        <end position="388"/>
    </location>
</feature>
<dbReference type="GO" id="GO:0043022">
    <property type="term" value="F:ribosome binding"/>
    <property type="evidence" value="ECO:0007669"/>
    <property type="project" value="TreeGrafter"/>
</dbReference>
<feature type="compositionally biased region" description="Low complexity" evidence="13">
    <location>
        <begin position="489"/>
        <end position="500"/>
    </location>
</feature>
<feature type="compositionally biased region" description="Low complexity" evidence="13">
    <location>
        <begin position="537"/>
        <end position="550"/>
    </location>
</feature>
<evidence type="ECO:0000313" key="15">
    <source>
        <dbReference type="EMBL" id="KAG6436712.1"/>
    </source>
</evidence>
<keyword evidence="7" id="KW-0808">Transferase</keyword>
<dbReference type="InterPro" id="IPR001841">
    <property type="entry name" value="Znf_RING"/>
</dbReference>
<keyword evidence="6" id="KW-0597">Phosphoprotein</keyword>
<evidence type="ECO:0000256" key="11">
    <source>
        <dbReference type="ARBA" id="ARBA00035113"/>
    </source>
</evidence>
<evidence type="ECO:0000256" key="12">
    <source>
        <dbReference type="PROSITE-ProRule" id="PRU00175"/>
    </source>
</evidence>
<feature type="region of interest" description="Disordered" evidence="13">
    <location>
        <begin position="673"/>
        <end position="710"/>
    </location>
</feature>
<feature type="compositionally biased region" description="Low complexity" evidence="13">
    <location>
        <begin position="427"/>
        <end position="444"/>
    </location>
</feature>
<feature type="compositionally biased region" description="Polar residues" evidence="13">
    <location>
        <begin position="749"/>
        <end position="759"/>
    </location>
</feature>
<feature type="compositionally biased region" description="Polar residues" evidence="13">
    <location>
        <begin position="698"/>
        <end position="710"/>
    </location>
</feature>
<feature type="region of interest" description="Disordered" evidence="13">
    <location>
        <begin position="537"/>
        <end position="584"/>
    </location>
</feature>
<feature type="domain" description="RING-type" evidence="14">
    <location>
        <begin position="5"/>
        <end position="46"/>
    </location>
</feature>
<dbReference type="GO" id="GO:0005737">
    <property type="term" value="C:cytoplasm"/>
    <property type="evidence" value="ECO:0007669"/>
    <property type="project" value="UniProtKB-SubCell"/>
</dbReference>
<dbReference type="Pfam" id="PF23202">
    <property type="entry name" value="PAH_ZNF598"/>
    <property type="match status" value="1"/>
</dbReference>
<reference evidence="15" key="2">
    <citation type="submission" date="2020-08" db="EMBL/GenBank/DDBJ databases">
        <title>Plant Genome Project.</title>
        <authorList>
            <person name="Zhang R.-G."/>
        </authorList>
    </citation>
    <scope>NUCLEOTIDE SEQUENCE</scope>
    <source>
        <strain evidence="15">Huo1</strain>
        <tissue evidence="15">Leaf</tissue>
    </source>
</reference>
<keyword evidence="8" id="KW-0479">Metal-binding</keyword>
<comment type="catalytic activity">
    <reaction evidence="1">
        <text>S-ubiquitinyl-[E2 ubiquitin-conjugating enzyme]-L-cysteine + [acceptor protein]-L-lysine = [E2 ubiquitin-conjugating enzyme]-L-cysteine + N(6)-ubiquitinyl-[acceptor protein]-L-lysine.</text>
        <dbReference type="EC" id="2.3.2.27"/>
    </reaction>
</comment>
<evidence type="ECO:0000259" key="14">
    <source>
        <dbReference type="PROSITE" id="PS50089"/>
    </source>
</evidence>
<feature type="region of interest" description="Disordered" evidence="13">
    <location>
        <begin position="376"/>
        <end position="473"/>
    </location>
</feature>
<dbReference type="PANTHER" id="PTHR22938:SF0">
    <property type="entry name" value="E3 UBIQUITIN-PROTEIN LIGASE ZNF598"/>
    <property type="match status" value="1"/>
</dbReference>
<organism evidence="15">
    <name type="scientific">Salvia splendens</name>
    <name type="common">Scarlet sage</name>
    <dbReference type="NCBI Taxonomy" id="180675"/>
    <lineage>
        <taxon>Eukaryota</taxon>
        <taxon>Viridiplantae</taxon>
        <taxon>Streptophyta</taxon>
        <taxon>Embryophyta</taxon>
        <taxon>Tracheophyta</taxon>
        <taxon>Spermatophyta</taxon>
        <taxon>Magnoliopsida</taxon>
        <taxon>eudicotyledons</taxon>
        <taxon>Gunneridae</taxon>
        <taxon>Pentapetalae</taxon>
        <taxon>asterids</taxon>
        <taxon>lamiids</taxon>
        <taxon>Lamiales</taxon>
        <taxon>Lamiaceae</taxon>
        <taxon>Nepetoideae</taxon>
        <taxon>Mentheae</taxon>
        <taxon>Salviinae</taxon>
        <taxon>Salvia</taxon>
        <taxon>Salvia subgen. Calosphace</taxon>
        <taxon>core Calosphace</taxon>
    </lineage>
</organism>
<dbReference type="InterPro" id="IPR044288">
    <property type="entry name" value="ZNF598/HEL2"/>
</dbReference>
<feature type="compositionally biased region" description="Polar residues" evidence="13">
    <location>
        <begin position="451"/>
        <end position="464"/>
    </location>
</feature>
<evidence type="ECO:0000256" key="13">
    <source>
        <dbReference type="SAM" id="MobiDB-lite"/>
    </source>
</evidence>
<evidence type="ECO:0000256" key="10">
    <source>
        <dbReference type="ARBA" id="ARBA00022833"/>
    </source>
</evidence>
<evidence type="ECO:0000313" key="16">
    <source>
        <dbReference type="Proteomes" id="UP000298416"/>
    </source>
</evidence>
<keyword evidence="10" id="KW-0862">Zinc</keyword>
<dbReference type="SMART" id="SM00355">
    <property type="entry name" value="ZnF_C2H2"/>
    <property type="match status" value="4"/>
</dbReference>
<dbReference type="PROSITE" id="PS50089">
    <property type="entry name" value="ZF_RING_2"/>
    <property type="match status" value="1"/>
</dbReference>
<dbReference type="InterPro" id="IPR041888">
    <property type="entry name" value="RING-HC_ZNF598/HEL2"/>
</dbReference>
<dbReference type="EC" id="2.3.2.27" evidence="4"/>
<sequence length="861" mass="94005">MDDSCAVCAESLEWVAYGSCGHKDVCSTCVARLRFICNDRSCCICKTDNDVVFVTKALGDYTTTIGDLTLFPAERREGKMGQYWYHDDTHAFFDDSDHYKMIKAMCRLSCGECDKEDQLDDGSRRRAKFRNIDQLKGHLFHKHRLIMCSLCLEGRKVFVCEQKLYTRSQLSQHISTGDSEVDGTESERGGFSGHPPCEFCQTPFYGDNELYTHMETEHYTCHICRRQHPGEYEYYGNYDNLEIHFRRDHFLCEDESCLAKKFVVFISESEIKRHNTIEHGGRMSRSQRSAALQIPTSFRYRRSSDQENRRGRARTFRRDLADELSMAIQASLETASATPPNSRACNDNGESADVDSLISPLESLGTTDPVLPSRYRQAVSQSSMSGTLGDSAFPPLAAGTGVNQQSFQSDASSNRTMAAHLRRQSKKQASSSSSAPAWPATSRTPVLPVKSHQNNKQTSSSSSGLAWPAASRTPAQLVNTSHAWPPVTSISGSASSSGQSRAVPEIVSVSSSQSTSAQIHPPSAATTSFASSLLSSRASGSSNRLGHSSSAPSLSDREPFDSSTDFPPVSVVAQSRKSTTDDQSVRMEGNVHTANKSLVEKMRAALGSDEDKFSAFKDISGQYRLGSMDVETYLTYVDQFGLSHLVLELAGLLPNPQKQKELTDAYNVHMASRENGWTNGTRNVNGSKKSKGKGKSVDSGNRPSVTNNLAENVISTVRALQSSYNAPEEEVEVLSKDGYRSARGKPSVTVGTSPSQSSGPAELTKPKIQMESLHASGGTSQNPSNGGGKGKQRKKTSKFIRARLGDGSVEALLDLKNLDQDPDPDDAEPSSNGLDANVPVRGVWRNGGGQKLLSTKLGVKK</sequence>
<evidence type="ECO:0000256" key="5">
    <source>
        <dbReference type="ARBA" id="ARBA00022490"/>
    </source>
</evidence>
<comment type="subcellular location">
    <subcellularLocation>
        <location evidence="2">Cytoplasm</location>
    </subcellularLocation>
</comment>
<dbReference type="InterPro" id="IPR013087">
    <property type="entry name" value="Znf_C2H2_type"/>
</dbReference>
<feature type="compositionally biased region" description="Low complexity" evidence="13">
    <location>
        <begin position="507"/>
        <end position="516"/>
    </location>
</feature>
<proteinExistence type="inferred from homology"/>
<dbReference type="PANTHER" id="PTHR22938">
    <property type="entry name" value="ZINC FINGER PROTEIN 598"/>
    <property type="match status" value="1"/>
</dbReference>
<dbReference type="GO" id="GO:0008270">
    <property type="term" value="F:zinc ion binding"/>
    <property type="evidence" value="ECO:0007669"/>
    <property type="project" value="UniProtKB-KW"/>
</dbReference>
<comment type="caution">
    <text evidence="15">The sequence shown here is derived from an EMBL/GenBank/DDBJ whole genome shotgun (WGS) entry which is preliminary data.</text>
</comment>
<protein>
    <recommendedName>
        <fullName evidence="4">RING-type E3 ubiquitin transferase</fullName>
        <ecNumber evidence="4">2.3.2.27</ecNumber>
    </recommendedName>
</protein>
<dbReference type="EMBL" id="PNBA02000001">
    <property type="protein sequence ID" value="KAG6436712.1"/>
    <property type="molecule type" value="Genomic_DNA"/>
</dbReference>
<dbReference type="GO" id="GO:0061630">
    <property type="term" value="F:ubiquitin protein ligase activity"/>
    <property type="evidence" value="ECO:0007669"/>
    <property type="project" value="UniProtKB-EC"/>
</dbReference>
<feature type="region of interest" description="Disordered" evidence="13">
    <location>
        <begin position="489"/>
        <end position="523"/>
    </location>
</feature>
<evidence type="ECO:0000256" key="4">
    <source>
        <dbReference type="ARBA" id="ARBA00012483"/>
    </source>
</evidence>
<feature type="compositionally biased region" description="Polar residues" evidence="13">
    <location>
        <begin position="401"/>
        <end position="416"/>
    </location>
</feature>
<comment type="similarity">
    <text evidence="11">Belongs to the ZNF598/HEL2 family.</text>
</comment>
<dbReference type="Pfam" id="PF23230">
    <property type="entry name" value="zf-C2H2_13"/>
    <property type="match status" value="1"/>
</dbReference>
<dbReference type="PROSITE" id="PS00028">
    <property type="entry name" value="ZINC_FINGER_C2H2_1"/>
    <property type="match status" value="1"/>
</dbReference>
<feature type="compositionally biased region" description="Polar residues" evidence="13">
    <location>
        <begin position="332"/>
        <end position="349"/>
    </location>
</feature>
<evidence type="ECO:0000256" key="6">
    <source>
        <dbReference type="ARBA" id="ARBA00022553"/>
    </source>
</evidence>
<feature type="compositionally biased region" description="Basic residues" evidence="13">
    <location>
        <begin position="790"/>
        <end position="801"/>
    </location>
</feature>
<feature type="region of interest" description="Disordered" evidence="13">
    <location>
        <begin position="724"/>
        <end position="861"/>
    </location>
</feature>
<reference evidence="15" key="1">
    <citation type="submission" date="2018-01" db="EMBL/GenBank/DDBJ databases">
        <authorList>
            <person name="Mao J.F."/>
        </authorList>
    </citation>
    <scope>NUCLEOTIDE SEQUENCE</scope>
    <source>
        <strain evidence="15">Huo1</strain>
        <tissue evidence="15">Leaf</tissue>
    </source>
</reference>
<feature type="compositionally biased region" description="Polar residues" evidence="13">
    <location>
        <begin position="675"/>
        <end position="685"/>
    </location>
</feature>
<dbReference type="GO" id="GO:0072344">
    <property type="term" value="P:rescue of stalled ribosome"/>
    <property type="evidence" value="ECO:0007669"/>
    <property type="project" value="InterPro"/>
</dbReference>
<evidence type="ECO:0000256" key="3">
    <source>
        <dbReference type="ARBA" id="ARBA00004906"/>
    </source>
</evidence>
<feature type="region of interest" description="Disordered" evidence="13">
    <location>
        <begin position="332"/>
        <end position="354"/>
    </location>
</feature>
<keyword evidence="5" id="KW-0963">Cytoplasm</keyword>
<gene>
    <name evidence="15" type="ORF">SASPL_101614</name>
</gene>
<evidence type="ECO:0000256" key="7">
    <source>
        <dbReference type="ARBA" id="ARBA00022679"/>
    </source>
</evidence>
<dbReference type="OrthoDB" id="3838338at2759"/>
<dbReference type="CDD" id="cd16615">
    <property type="entry name" value="RING-HC_ZNF598"/>
    <property type="match status" value="1"/>
</dbReference>